<evidence type="ECO:0000256" key="1">
    <source>
        <dbReference type="SAM" id="Phobius"/>
    </source>
</evidence>
<dbReference type="KEGG" id="palb:EJC50_00420"/>
<dbReference type="OrthoDB" id="1902411at2"/>
<proteinExistence type="predicted"/>
<protein>
    <submittedName>
        <fullName evidence="2">Uncharacterized protein</fullName>
    </submittedName>
</protein>
<dbReference type="Proteomes" id="UP000272528">
    <property type="component" value="Chromosome"/>
</dbReference>
<keyword evidence="1" id="KW-0472">Membrane</keyword>
<gene>
    <name evidence="2" type="ORF">EJC50_00420</name>
</gene>
<reference evidence="3" key="1">
    <citation type="submission" date="2018-12" db="EMBL/GenBank/DDBJ databases">
        <title>Genome sequence of Peanibacillus sp.</title>
        <authorList>
            <person name="Subramani G."/>
            <person name="Srinivasan S."/>
            <person name="Kim M.K."/>
        </authorList>
    </citation>
    <scope>NUCLEOTIDE SEQUENCE [LARGE SCALE GENOMIC DNA]</scope>
    <source>
        <strain evidence="3">18JY67-1</strain>
    </source>
</reference>
<name>A0A3S8ZXY5_9BACL</name>
<evidence type="ECO:0000313" key="3">
    <source>
        <dbReference type="Proteomes" id="UP000272528"/>
    </source>
</evidence>
<keyword evidence="1" id="KW-1133">Transmembrane helix</keyword>
<feature type="transmembrane region" description="Helical" evidence="1">
    <location>
        <begin position="56"/>
        <end position="77"/>
    </location>
</feature>
<sequence>MTKRQTDEPRQADPLFDRLKQRPFQRNRVLSEQRIADIQRLAAPRQSSSRRRRRTWLGWSVVAAACLALFLVLAYVYEIPGGIADWRYSRAAGITGTVKIPIGKTPEDAVMKFRDNASIRVIHREAIDGGVLLFIKRDNVKGDGTDLQIEFVRKTWLGWKWVMGGGYGIGHDSSKQEAFTYMSMPKFEGIHGPFPIVFGQLSNSSITAIHVTAGGPDAGSYPARIVEFEEGQKLWFATLPSSAAPSYGIEALNDEGAIVASKTFDDPRDSNSVPLSANTGEQVKPYSLESIVKTVEEQKVKLVPYGITGEPLLLDHIIPEVYGIEAEGQTDQSDPEFVHIYVFPSKESRAKGLQQFNMEMRDAKFTTYPLTYERGNVLLIYWAKSKESPLMKQALDAAMNEL</sequence>
<keyword evidence="1" id="KW-0812">Transmembrane</keyword>
<dbReference type="EMBL" id="CP034437">
    <property type="protein sequence ID" value="AZN38308.1"/>
    <property type="molecule type" value="Genomic_DNA"/>
</dbReference>
<keyword evidence="3" id="KW-1185">Reference proteome</keyword>
<dbReference type="AlphaFoldDB" id="A0A3S8ZXY5"/>
<organism evidence="2 3">
    <name type="scientific">Paenibacillus albus</name>
    <dbReference type="NCBI Taxonomy" id="2495582"/>
    <lineage>
        <taxon>Bacteria</taxon>
        <taxon>Bacillati</taxon>
        <taxon>Bacillota</taxon>
        <taxon>Bacilli</taxon>
        <taxon>Bacillales</taxon>
        <taxon>Paenibacillaceae</taxon>
        <taxon>Paenibacillus</taxon>
    </lineage>
</organism>
<dbReference type="RefSeq" id="WP_126011329.1">
    <property type="nucleotide sequence ID" value="NZ_CP034437.1"/>
</dbReference>
<evidence type="ECO:0000313" key="2">
    <source>
        <dbReference type="EMBL" id="AZN38308.1"/>
    </source>
</evidence>
<accession>A0A3S8ZXY5</accession>